<dbReference type="SUPFAM" id="SSF81606">
    <property type="entry name" value="PP2C-like"/>
    <property type="match status" value="1"/>
</dbReference>
<gene>
    <name evidence="7" type="ORF">KFE25_003668</name>
</gene>
<keyword evidence="3 4" id="KW-0904">Protein phosphatase</keyword>
<dbReference type="Proteomes" id="UP000751190">
    <property type="component" value="Unassembled WGS sequence"/>
</dbReference>
<evidence type="ECO:0000256" key="2">
    <source>
        <dbReference type="ARBA" id="ARBA00022801"/>
    </source>
</evidence>
<sequence>MGSYASVANTRKDVSEGVVGPLAFGVAEMQGWRKTMEDTHIVARVRDPPTHVPHAAGGAADAAEDSDDVYVFGVFDGHGGREVAHFCKLHFAETLPTLPSWRARAFAPLLREAFLAMDEMLLEPRYYAELGALRGTPPPAPGGASGADRGRVDALVRNIESSAIIPIDDTAQRLRAVLALQKPLGGAGGMASSPVAGSTDTAEGAPASAAEAAGGGAGGALAPAERSRPPPARYDPLGHVQAGCTAIVACVHRRTLHVANAGDSRAVLSRGGETVVLSVDHKPAHPTEYERITKAGGWVSDAGRVNGNLNLSRSIGDLRYKRNEALEPDEQVITAAPDVRSIELQADDEFCVLACDGIWDVKTSEQVVHFVRARLQRADAAVVARAAAPPGADSADGAGVVGGHGGAGARAPLLSAIAEELFDECISRNPAETAGIGADNMTCLIVDLRAHCAPRVGGT</sequence>
<comment type="caution">
    <text evidence="7">The sequence shown here is derived from an EMBL/GenBank/DDBJ whole genome shotgun (WGS) entry which is preliminary data.</text>
</comment>
<evidence type="ECO:0000256" key="1">
    <source>
        <dbReference type="ARBA" id="ARBA00022723"/>
    </source>
</evidence>
<dbReference type="EMBL" id="JAGTXO010000028">
    <property type="protein sequence ID" value="KAG8461099.1"/>
    <property type="molecule type" value="Genomic_DNA"/>
</dbReference>
<dbReference type="InterPro" id="IPR036457">
    <property type="entry name" value="PPM-type-like_dom_sf"/>
</dbReference>
<dbReference type="AlphaFoldDB" id="A0A8J5XBK1"/>
<keyword evidence="1" id="KW-0479">Metal-binding</keyword>
<accession>A0A8J5XBK1</accession>
<dbReference type="InterPro" id="IPR000222">
    <property type="entry name" value="PP2C_BS"/>
</dbReference>
<dbReference type="GO" id="GO:0004722">
    <property type="term" value="F:protein serine/threonine phosphatase activity"/>
    <property type="evidence" value="ECO:0007669"/>
    <property type="project" value="InterPro"/>
</dbReference>
<dbReference type="PANTHER" id="PTHR13832">
    <property type="entry name" value="PROTEIN PHOSPHATASE 2C"/>
    <property type="match status" value="1"/>
</dbReference>
<dbReference type="PROSITE" id="PS51746">
    <property type="entry name" value="PPM_2"/>
    <property type="match status" value="1"/>
</dbReference>
<dbReference type="SMART" id="SM00332">
    <property type="entry name" value="PP2Cc"/>
    <property type="match status" value="1"/>
</dbReference>
<feature type="region of interest" description="Disordered" evidence="5">
    <location>
        <begin position="185"/>
        <end position="235"/>
    </location>
</feature>
<keyword evidence="8" id="KW-1185">Reference proteome</keyword>
<protein>
    <recommendedName>
        <fullName evidence="6">PPM-type phosphatase domain-containing protein</fullName>
    </recommendedName>
</protein>
<evidence type="ECO:0000313" key="8">
    <source>
        <dbReference type="Proteomes" id="UP000751190"/>
    </source>
</evidence>
<dbReference type="OrthoDB" id="10264738at2759"/>
<dbReference type="SMART" id="SM00331">
    <property type="entry name" value="PP2C_SIG"/>
    <property type="match status" value="1"/>
</dbReference>
<evidence type="ECO:0000256" key="4">
    <source>
        <dbReference type="RuleBase" id="RU003465"/>
    </source>
</evidence>
<dbReference type="PROSITE" id="PS01032">
    <property type="entry name" value="PPM_1"/>
    <property type="match status" value="1"/>
</dbReference>
<evidence type="ECO:0000256" key="5">
    <source>
        <dbReference type="SAM" id="MobiDB-lite"/>
    </source>
</evidence>
<dbReference type="OMA" id="IDEHERY"/>
<organism evidence="7 8">
    <name type="scientific">Diacronema lutheri</name>
    <name type="common">Unicellular marine alga</name>
    <name type="synonym">Monochrysis lutheri</name>
    <dbReference type="NCBI Taxonomy" id="2081491"/>
    <lineage>
        <taxon>Eukaryota</taxon>
        <taxon>Haptista</taxon>
        <taxon>Haptophyta</taxon>
        <taxon>Pavlovophyceae</taxon>
        <taxon>Pavlovales</taxon>
        <taxon>Pavlovaceae</taxon>
        <taxon>Diacronema</taxon>
    </lineage>
</organism>
<reference evidence="7" key="1">
    <citation type="submission" date="2021-05" db="EMBL/GenBank/DDBJ databases">
        <title>The genome of the haptophyte Pavlova lutheri (Diacronema luteri, Pavlovales) - a model for lipid biosynthesis in eukaryotic algae.</title>
        <authorList>
            <person name="Hulatt C.J."/>
            <person name="Posewitz M.C."/>
        </authorList>
    </citation>
    <scope>NUCLEOTIDE SEQUENCE</scope>
    <source>
        <strain evidence="7">NIVA-4/92</strain>
    </source>
</reference>
<evidence type="ECO:0000313" key="7">
    <source>
        <dbReference type="EMBL" id="KAG8461099.1"/>
    </source>
</evidence>
<dbReference type="Pfam" id="PF00481">
    <property type="entry name" value="PP2C"/>
    <property type="match status" value="2"/>
</dbReference>
<dbReference type="InterPro" id="IPR015655">
    <property type="entry name" value="PP2C"/>
</dbReference>
<dbReference type="PANTHER" id="PTHR13832:SF840">
    <property type="entry name" value="PROTEIN PHOSPHATASE 2C 60-RELATED"/>
    <property type="match status" value="1"/>
</dbReference>
<dbReference type="Gene3D" id="3.60.40.10">
    <property type="entry name" value="PPM-type phosphatase domain"/>
    <property type="match status" value="2"/>
</dbReference>
<evidence type="ECO:0000259" key="6">
    <source>
        <dbReference type="PROSITE" id="PS51746"/>
    </source>
</evidence>
<evidence type="ECO:0000256" key="3">
    <source>
        <dbReference type="ARBA" id="ARBA00022912"/>
    </source>
</evidence>
<name>A0A8J5XBK1_DIALT</name>
<dbReference type="InterPro" id="IPR001932">
    <property type="entry name" value="PPM-type_phosphatase-like_dom"/>
</dbReference>
<comment type="similarity">
    <text evidence="4">Belongs to the PP2C family.</text>
</comment>
<dbReference type="GO" id="GO:0046872">
    <property type="term" value="F:metal ion binding"/>
    <property type="evidence" value="ECO:0007669"/>
    <property type="project" value="UniProtKB-KW"/>
</dbReference>
<proteinExistence type="inferred from homology"/>
<feature type="compositionally biased region" description="Low complexity" evidence="5">
    <location>
        <begin position="202"/>
        <end position="212"/>
    </location>
</feature>
<keyword evidence="2 4" id="KW-0378">Hydrolase</keyword>
<feature type="domain" description="PPM-type phosphatase" evidence="6">
    <location>
        <begin position="23"/>
        <end position="448"/>
    </location>
</feature>
<dbReference type="CDD" id="cd00143">
    <property type="entry name" value="PP2Cc"/>
    <property type="match status" value="1"/>
</dbReference>